<keyword evidence="1" id="KW-0520">NAD</keyword>
<dbReference type="EC" id="7.1.1.2" evidence="1"/>
<dbReference type="InterPro" id="IPR042106">
    <property type="entry name" value="Nuo/plastoQ_OxRdtase_6_NuoJ"/>
</dbReference>
<keyword evidence="1" id="KW-0472">Membrane</keyword>
<feature type="transmembrane region" description="Helical" evidence="1">
    <location>
        <begin position="54"/>
        <end position="76"/>
    </location>
</feature>
<dbReference type="InterPro" id="IPR001457">
    <property type="entry name" value="NADH_UbQ/plastoQ_OxRdtase_su6"/>
</dbReference>
<dbReference type="Pfam" id="PF00499">
    <property type="entry name" value="Oxidored_q3"/>
    <property type="match status" value="1"/>
</dbReference>
<name>A0A2R4A3I0_9STRA</name>
<protein>
    <recommendedName>
        <fullName evidence="1">NADH-ubiquinone oxidoreductase chain 6</fullName>
        <ecNumber evidence="1">7.1.1.2</ecNumber>
    </recommendedName>
</protein>
<keyword evidence="1" id="KW-1278">Translocase</keyword>
<dbReference type="PANTHER" id="PTHR33269:SF17">
    <property type="entry name" value="NADH-UBIQUINONE OXIDOREDUCTASE CHAIN 6"/>
    <property type="match status" value="1"/>
</dbReference>
<dbReference type="AlphaFoldDB" id="A0A2R4A3I0"/>
<dbReference type="GO" id="GO:0031966">
    <property type="term" value="C:mitochondrial membrane"/>
    <property type="evidence" value="ECO:0007669"/>
    <property type="project" value="UniProtKB-SubCell"/>
</dbReference>
<evidence type="ECO:0000313" key="2">
    <source>
        <dbReference type="EMBL" id="AVR57630.1"/>
    </source>
</evidence>
<proteinExistence type="inferred from homology"/>
<dbReference type="GO" id="GO:0008137">
    <property type="term" value="F:NADH dehydrogenase (ubiquinone) activity"/>
    <property type="evidence" value="ECO:0007669"/>
    <property type="project" value="UniProtKB-UniRule"/>
</dbReference>
<comment type="subcellular location">
    <subcellularLocation>
        <location evidence="1">Mitochondrion membrane</location>
        <topology evidence="1">Multi-pass membrane protein</topology>
    </subcellularLocation>
</comment>
<comment type="catalytic activity">
    <reaction evidence="1">
        <text>a ubiquinone + NADH + 5 H(+)(in) = a ubiquinol + NAD(+) + 4 H(+)(out)</text>
        <dbReference type="Rhea" id="RHEA:29091"/>
        <dbReference type="Rhea" id="RHEA-COMP:9565"/>
        <dbReference type="Rhea" id="RHEA-COMP:9566"/>
        <dbReference type="ChEBI" id="CHEBI:15378"/>
        <dbReference type="ChEBI" id="CHEBI:16389"/>
        <dbReference type="ChEBI" id="CHEBI:17976"/>
        <dbReference type="ChEBI" id="CHEBI:57540"/>
        <dbReference type="ChEBI" id="CHEBI:57945"/>
        <dbReference type="EC" id="7.1.1.2"/>
    </reaction>
</comment>
<comment type="function">
    <text evidence="1">Core subunit of the mitochondrial membrane respiratory chain NADH dehydrogenase (Complex I) which catalyzes electron transfer from NADH through the respiratory chain, using ubiquinone as an electron acceptor. Essential for the catalytic activity and assembly of complex I.</text>
</comment>
<dbReference type="EMBL" id="MF997423">
    <property type="protein sequence ID" value="AVR57630.1"/>
    <property type="molecule type" value="Genomic_DNA"/>
</dbReference>
<keyword evidence="1 2" id="KW-0496">Mitochondrion</keyword>
<keyword evidence="1" id="KW-0813">Transport</keyword>
<evidence type="ECO:0000256" key="1">
    <source>
        <dbReference type="RuleBase" id="RU004430"/>
    </source>
</evidence>
<feature type="transmembrane region" description="Helical" evidence="1">
    <location>
        <begin position="144"/>
        <end position="172"/>
    </location>
</feature>
<comment type="similarity">
    <text evidence="1">Belongs to the complex I subunit 6 family.</text>
</comment>
<keyword evidence="1" id="KW-0249">Electron transport</keyword>
<feature type="transmembrane region" description="Helical" evidence="1">
    <location>
        <begin position="6"/>
        <end position="23"/>
    </location>
</feature>
<geneLocation type="mitochondrion" evidence="2"/>
<organism evidence="2">
    <name type="scientific">Surirella sp</name>
    <dbReference type="NCBI Taxonomy" id="1526603"/>
    <lineage>
        <taxon>Eukaryota</taxon>
        <taxon>Sar</taxon>
        <taxon>Stramenopiles</taxon>
        <taxon>Ochrophyta</taxon>
        <taxon>Bacillariophyta</taxon>
        <taxon>Bacillariophyceae</taxon>
        <taxon>Bacillariophycidae</taxon>
        <taxon>Surirellales</taxon>
        <taxon>Surirellaceae</taxon>
        <taxon>Surirella</taxon>
    </lineage>
</organism>
<keyword evidence="1" id="KW-1133">Transmembrane helix</keyword>
<keyword evidence="1" id="KW-0830">Ubiquinone</keyword>
<gene>
    <name evidence="2" type="primary">nad6</name>
</gene>
<feature type="transmembrane region" description="Helical" evidence="1">
    <location>
        <begin position="88"/>
        <end position="106"/>
    </location>
</feature>
<reference evidence="2" key="1">
    <citation type="submission" date="2017-09" db="EMBL/GenBank/DDBJ databases">
        <title>Comparative analysis of the mitochondrial genomes of 6 newly sequenced diatoms reveals group II introns in the barcoding region of cox1.</title>
        <authorList>
            <person name="Keepers K.G."/>
            <person name="Pogoda C.S."/>
            <person name="Kane N.C."/>
            <person name="Hamsher S.E."/>
            <person name="Stepanek J.G."/>
            <person name="Kociolek J.P."/>
        </authorList>
    </citation>
    <scope>NUCLEOTIDE SEQUENCE</scope>
</reference>
<dbReference type="Gene3D" id="1.20.120.1200">
    <property type="entry name" value="NADH-ubiquinone/plastoquinone oxidoreductase chain 6, subunit NuoJ"/>
    <property type="match status" value="1"/>
</dbReference>
<feature type="transmembrane region" description="Helical" evidence="1">
    <location>
        <begin position="28"/>
        <end position="48"/>
    </location>
</feature>
<keyword evidence="1" id="KW-0812">Transmembrane</keyword>
<keyword evidence="1" id="KW-0679">Respiratory chain</keyword>
<accession>A0A2R4A3I0</accession>
<sequence>MKNNFFLHLIYSFIVLSSIFVIISSNAIYALFFLVLSFIFSSILLILLECEFLALLIIIIYVGAISVLFLFLIMMVDFKIKNSDKHSILYLFSGFINLLLIYYFVLDHLIINLKPYYNTKYCSNFYVNWINLQNSTYEIESYSFILYNFFVLQFLLVGFILLIVLIGSIYFINFYVKTDKIQTTVKQIACIL</sequence>
<dbReference type="PANTHER" id="PTHR33269">
    <property type="entry name" value="NADH-UBIQUINONE OXIDOREDUCTASE CHAIN 6"/>
    <property type="match status" value="1"/>
</dbReference>